<dbReference type="EMBL" id="JAUSVV010000006">
    <property type="protein sequence ID" value="MDQ0443384.1"/>
    <property type="molecule type" value="Genomic_DNA"/>
</dbReference>
<gene>
    <name evidence="2" type="ORF">QO016_002887</name>
</gene>
<accession>A0ABU0HPD7</accession>
<dbReference type="InterPro" id="IPR000182">
    <property type="entry name" value="GNAT_dom"/>
</dbReference>
<reference evidence="2 3" key="1">
    <citation type="submission" date="2023-07" db="EMBL/GenBank/DDBJ databases">
        <title>Genomic Encyclopedia of Type Strains, Phase IV (KMG-IV): sequencing the most valuable type-strain genomes for metagenomic binning, comparative biology and taxonomic classification.</title>
        <authorList>
            <person name="Goeker M."/>
        </authorList>
    </citation>
    <scope>NUCLEOTIDE SEQUENCE [LARGE SCALE GENOMIC DNA]</scope>
    <source>
        <strain evidence="2 3">DSM 19562</strain>
    </source>
</reference>
<organism evidence="2 3">
    <name type="scientific">Methylobacterium persicinum</name>
    <dbReference type="NCBI Taxonomy" id="374426"/>
    <lineage>
        <taxon>Bacteria</taxon>
        <taxon>Pseudomonadati</taxon>
        <taxon>Pseudomonadota</taxon>
        <taxon>Alphaproteobacteria</taxon>
        <taxon>Hyphomicrobiales</taxon>
        <taxon>Methylobacteriaceae</taxon>
        <taxon>Methylobacterium</taxon>
    </lineage>
</organism>
<evidence type="ECO:0000313" key="2">
    <source>
        <dbReference type="EMBL" id="MDQ0443384.1"/>
    </source>
</evidence>
<dbReference type="EC" id="2.3.1.-" evidence="2"/>
<dbReference type="PANTHER" id="PTHR43451">
    <property type="entry name" value="ACETYLTRANSFERASE (GNAT) FAMILY PROTEIN"/>
    <property type="match status" value="1"/>
</dbReference>
<protein>
    <submittedName>
        <fullName evidence="2">Acetyltransferase</fullName>
        <ecNumber evidence="2">2.3.1.-</ecNumber>
    </submittedName>
</protein>
<dbReference type="GO" id="GO:0016746">
    <property type="term" value="F:acyltransferase activity"/>
    <property type="evidence" value="ECO:0007669"/>
    <property type="project" value="UniProtKB-KW"/>
</dbReference>
<comment type="caution">
    <text evidence="2">The sequence shown here is derived from an EMBL/GenBank/DDBJ whole genome shotgun (WGS) entry which is preliminary data.</text>
</comment>
<dbReference type="CDD" id="cd04301">
    <property type="entry name" value="NAT_SF"/>
    <property type="match status" value="1"/>
</dbReference>
<dbReference type="Pfam" id="PF13673">
    <property type="entry name" value="Acetyltransf_10"/>
    <property type="match status" value="1"/>
</dbReference>
<dbReference type="PANTHER" id="PTHR43451:SF1">
    <property type="entry name" value="ACETYLTRANSFERASE"/>
    <property type="match status" value="1"/>
</dbReference>
<dbReference type="PROSITE" id="PS51186">
    <property type="entry name" value="GNAT"/>
    <property type="match status" value="1"/>
</dbReference>
<dbReference type="RefSeq" id="WP_307441329.1">
    <property type="nucleotide sequence ID" value="NZ_JAUSVV010000006.1"/>
</dbReference>
<sequence length="155" mass="17372">MIIRPFESSDADALATLFHWSIHEAGRRYYSDMQVKAWSPSRPEPERYLRQSKERTFLVAIDDAGEPIGYGDLIPNGHIDHLYCRPDRVGTGVGSAIYAALEDAARTAALAVLYVDASEGARLLFERRGFKVVVRNDFVLNGIAIHNYRMSKSLA</sequence>
<keyword evidence="2" id="KW-0012">Acyltransferase</keyword>
<feature type="domain" description="N-acetyltransferase" evidence="1">
    <location>
        <begin position="1"/>
        <end position="155"/>
    </location>
</feature>
<name>A0ABU0HPD7_9HYPH</name>
<dbReference type="Proteomes" id="UP001236369">
    <property type="component" value="Unassembled WGS sequence"/>
</dbReference>
<evidence type="ECO:0000259" key="1">
    <source>
        <dbReference type="PROSITE" id="PS51186"/>
    </source>
</evidence>
<keyword evidence="3" id="KW-1185">Reference proteome</keyword>
<keyword evidence="2" id="KW-0808">Transferase</keyword>
<proteinExistence type="predicted"/>
<dbReference type="InterPro" id="IPR016181">
    <property type="entry name" value="Acyl_CoA_acyltransferase"/>
</dbReference>
<evidence type="ECO:0000313" key="3">
    <source>
        <dbReference type="Proteomes" id="UP001236369"/>
    </source>
</evidence>
<dbReference type="InterPro" id="IPR052564">
    <property type="entry name" value="N-acetyltrans/Recomb-assoc"/>
</dbReference>
<dbReference type="SUPFAM" id="SSF55729">
    <property type="entry name" value="Acyl-CoA N-acyltransferases (Nat)"/>
    <property type="match status" value="1"/>
</dbReference>
<dbReference type="Gene3D" id="3.40.630.30">
    <property type="match status" value="1"/>
</dbReference>